<dbReference type="InterPro" id="IPR001841">
    <property type="entry name" value="Znf_RING"/>
</dbReference>
<accession>A0A1Y3EZT5</accession>
<feature type="domain" description="RING-type" evidence="5">
    <location>
        <begin position="17"/>
        <end position="55"/>
    </location>
</feature>
<name>A0A1Y3EZT5_9BILA</name>
<dbReference type="InterPro" id="IPR013083">
    <property type="entry name" value="Znf_RING/FYVE/PHD"/>
</dbReference>
<reference evidence="6 7" key="1">
    <citation type="submission" date="2015-04" db="EMBL/GenBank/DDBJ databases">
        <title>Draft genome of the roundworm Trichinella nativa.</title>
        <authorList>
            <person name="Mitreva M."/>
        </authorList>
    </citation>
    <scope>NUCLEOTIDE SEQUENCE [LARGE SCALE GENOMIC DNA]</scope>
    <source>
        <strain evidence="6 7">ISS45</strain>
    </source>
</reference>
<dbReference type="Gene3D" id="3.30.40.10">
    <property type="entry name" value="Zinc/RING finger domain, C3HC4 (zinc finger)"/>
    <property type="match status" value="1"/>
</dbReference>
<comment type="caution">
    <text evidence="6">The sequence shown here is derived from an EMBL/GenBank/DDBJ whole genome shotgun (WGS) entry which is preliminary data.</text>
</comment>
<dbReference type="GO" id="GO:0008270">
    <property type="term" value="F:zinc ion binding"/>
    <property type="evidence" value="ECO:0007669"/>
    <property type="project" value="UniProtKB-KW"/>
</dbReference>
<keyword evidence="3" id="KW-0862">Zinc</keyword>
<dbReference type="SMART" id="SM00184">
    <property type="entry name" value="RING"/>
    <property type="match status" value="1"/>
</dbReference>
<evidence type="ECO:0000313" key="7">
    <source>
        <dbReference type="Proteomes" id="UP000243006"/>
    </source>
</evidence>
<evidence type="ECO:0000256" key="2">
    <source>
        <dbReference type="ARBA" id="ARBA00022771"/>
    </source>
</evidence>
<evidence type="ECO:0000256" key="1">
    <source>
        <dbReference type="ARBA" id="ARBA00022723"/>
    </source>
</evidence>
<dbReference type="PROSITE" id="PS00518">
    <property type="entry name" value="ZF_RING_1"/>
    <property type="match status" value="1"/>
</dbReference>
<evidence type="ECO:0000256" key="3">
    <source>
        <dbReference type="ARBA" id="ARBA00022833"/>
    </source>
</evidence>
<dbReference type="EMBL" id="LVZM01001750">
    <property type="protein sequence ID" value="OUC48939.1"/>
    <property type="molecule type" value="Genomic_DNA"/>
</dbReference>
<evidence type="ECO:0000256" key="4">
    <source>
        <dbReference type="PROSITE-ProRule" id="PRU00175"/>
    </source>
</evidence>
<dbReference type="AlphaFoldDB" id="A0A1Y3EZT5"/>
<dbReference type="SUPFAM" id="SSF57850">
    <property type="entry name" value="RING/U-box"/>
    <property type="match status" value="1"/>
</dbReference>
<keyword evidence="2 4" id="KW-0863">Zinc-finger</keyword>
<dbReference type="Proteomes" id="UP000243006">
    <property type="component" value="Unassembled WGS sequence"/>
</dbReference>
<gene>
    <name evidence="6" type="ORF">D917_05856</name>
</gene>
<keyword evidence="1" id="KW-0479">Metal-binding</keyword>
<evidence type="ECO:0000313" key="6">
    <source>
        <dbReference type="EMBL" id="OUC48939.1"/>
    </source>
</evidence>
<dbReference type="InterPro" id="IPR017907">
    <property type="entry name" value="Znf_RING_CS"/>
</dbReference>
<dbReference type="PROSITE" id="PS50089">
    <property type="entry name" value="ZF_RING_2"/>
    <property type="match status" value="1"/>
</dbReference>
<protein>
    <recommendedName>
        <fullName evidence="5">RING-type domain-containing protein</fullName>
    </recommendedName>
</protein>
<evidence type="ECO:0000259" key="5">
    <source>
        <dbReference type="PROSITE" id="PS50089"/>
    </source>
</evidence>
<organism evidence="6 7">
    <name type="scientific">Trichinella nativa</name>
    <dbReference type="NCBI Taxonomy" id="6335"/>
    <lineage>
        <taxon>Eukaryota</taxon>
        <taxon>Metazoa</taxon>
        <taxon>Ecdysozoa</taxon>
        <taxon>Nematoda</taxon>
        <taxon>Enoplea</taxon>
        <taxon>Dorylaimia</taxon>
        <taxon>Trichinellida</taxon>
        <taxon>Trichinellidae</taxon>
        <taxon>Trichinella</taxon>
    </lineage>
</organism>
<sequence>MNLIDTSQLHSRNLLTCPSCSKLIKDPVWLCCGHVFCRKCIGSVGVGHEIMCAECGRECFEGVALPGIKVKIPSNFLLSPYTISAHSRFVCISIIGLMFMIHRMII</sequence>
<proteinExistence type="predicted"/>
<dbReference type="Pfam" id="PF15227">
    <property type="entry name" value="zf-C3HC4_4"/>
    <property type="match status" value="1"/>
</dbReference>